<dbReference type="FunFam" id="3.60.21.10:FF:000255">
    <property type="entry name" value="Serine/threonine-protein phosphatase"/>
    <property type="match status" value="1"/>
</dbReference>
<dbReference type="GO" id="GO:0005634">
    <property type="term" value="C:nucleus"/>
    <property type="evidence" value="ECO:0007669"/>
    <property type="project" value="TreeGrafter"/>
</dbReference>
<reference evidence="11" key="1">
    <citation type="submission" date="2012-02" db="EMBL/GenBank/DDBJ databases">
        <title>Genome sequencing of Giardia lamblia Genotypes A2 and B isolates (DH and GS) and comparative analysis with the genomes of Genotypes A1 and E (WB and Pig).</title>
        <authorList>
            <person name="Adam R."/>
            <person name="Dahlstrom E."/>
            <person name="Martens C."/>
            <person name="Bruno D."/>
            <person name="Barbian K."/>
            <person name="Porcella S.F."/>
            <person name="Nash T."/>
        </authorList>
    </citation>
    <scope>NUCLEOTIDE SEQUENCE</scope>
    <source>
        <strain evidence="11">DH</strain>
    </source>
</reference>
<keyword evidence="2" id="KW-0479">Metal-binding</keyword>
<protein>
    <recommendedName>
        <fullName evidence="8">Serine/threonine-protein phosphatase</fullName>
        <ecNumber evidence="8">3.1.3.16</ecNumber>
    </recommendedName>
</protein>
<dbReference type="PROSITE" id="PS00125">
    <property type="entry name" value="SER_THR_PHOSPHATASE"/>
    <property type="match status" value="1"/>
</dbReference>
<dbReference type="EMBL" id="AHGT01000052">
    <property type="protein sequence ID" value="ESU36249.1"/>
    <property type="molecule type" value="Genomic_DNA"/>
</dbReference>
<dbReference type="VEuPathDB" id="GiardiaDB:GL50581_1486"/>
<dbReference type="InterPro" id="IPR004843">
    <property type="entry name" value="Calcineurin-like_PHP"/>
</dbReference>
<dbReference type="CDD" id="cd00144">
    <property type="entry name" value="MPP_PPP_family"/>
    <property type="match status" value="1"/>
</dbReference>
<dbReference type="SUPFAM" id="SSF56300">
    <property type="entry name" value="Metallo-dependent phosphatases"/>
    <property type="match status" value="1"/>
</dbReference>
<dbReference type="Gene3D" id="3.60.21.10">
    <property type="match status" value="1"/>
</dbReference>
<evidence type="ECO:0000256" key="1">
    <source>
        <dbReference type="ARBA" id="ARBA00001936"/>
    </source>
</evidence>
<comment type="catalytic activity">
    <reaction evidence="7 8">
        <text>O-phospho-L-threonyl-[protein] + H2O = L-threonyl-[protein] + phosphate</text>
        <dbReference type="Rhea" id="RHEA:47004"/>
        <dbReference type="Rhea" id="RHEA-COMP:11060"/>
        <dbReference type="Rhea" id="RHEA-COMP:11605"/>
        <dbReference type="ChEBI" id="CHEBI:15377"/>
        <dbReference type="ChEBI" id="CHEBI:30013"/>
        <dbReference type="ChEBI" id="CHEBI:43474"/>
        <dbReference type="ChEBI" id="CHEBI:61977"/>
        <dbReference type="EC" id="3.1.3.16"/>
    </reaction>
</comment>
<dbReference type="SMART" id="SM00156">
    <property type="entry name" value="PP2Ac"/>
    <property type="match status" value="1"/>
</dbReference>
<evidence type="ECO:0000259" key="9">
    <source>
        <dbReference type="PROSITE" id="PS00125"/>
    </source>
</evidence>
<proteinExistence type="inferred from homology"/>
<reference evidence="10 11" key="2">
    <citation type="journal article" date="2013" name="Genome Biol. Evol.">
        <title>Genome sequencing of Giardia lamblia genotypes A2 and B isolates (DH and GS) and comparative analysis with the genomes of genotypes A1 and E (WB and Pig).</title>
        <authorList>
            <person name="Adam R.D."/>
            <person name="Dahlstrom E.W."/>
            <person name="Martens C.A."/>
            <person name="Bruno D.P."/>
            <person name="Barbian K.D."/>
            <person name="Ricklefs S.M."/>
            <person name="Hernandez M.M."/>
            <person name="Narla N.P."/>
            <person name="Patel R.B."/>
            <person name="Porcella S.F."/>
            <person name="Nash T.E."/>
        </authorList>
    </citation>
    <scope>NUCLEOTIDE SEQUENCE [LARGE SCALE GENOMIC DNA]</scope>
    <source>
        <strain evidence="10 11">DH</strain>
    </source>
</reference>
<dbReference type="InterPro" id="IPR029052">
    <property type="entry name" value="Metallo-depent_PP-like"/>
</dbReference>
<keyword evidence="3 8" id="KW-0378">Hydrolase</keyword>
<comment type="similarity">
    <text evidence="8">Belongs to the PPP phosphatase family.</text>
</comment>
<feature type="non-terminal residue" evidence="10">
    <location>
        <position position="1"/>
    </location>
</feature>
<evidence type="ECO:0000256" key="6">
    <source>
        <dbReference type="ARBA" id="ARBA00047761"/>
    </source>
</evidence>
<keyword evidence="5" id="KW-0464">Manganese</keyword>
<evidence type="ECO:0000313" key="11">
    <source>
        <dbReference type="Proteomes" id="UP000018320"/>
    </source>
</evidence>
<dbReference type="EC" id="3.1.3.16" evidence="8"/>
<evidence type="ECO:0000256" key="8">
    <source>
        <dbReference type="RuleBase" id="RU004273"/>
    </source>
</evidence>
<dbReference type="PANTHER" id="PTHR11668">
    <property type="entry name" value="SERINE/THREONINE PROTEIN PHOSPHATASE"/>
    <property type="match status" value="1"/>
</dbReference>
<evidence type="ECO:0000256" key="5">
    <source>
        <dbReference type="ARBA" id="ARBA00023211"/>
    </source>
</evidence>
<gene>
    <name evidence="10" type="ORF">DHA2_14545</name>
</gene>
<dbReference type="AlphaFoldDB" id="V6TC25"/>
<accession>V6TC25</accession>
<dbReference type="VEuPathDB" id="GiardiaDB:GL50803_0014545"/>
<name>V6TC25_GIAIN</name>
<dbReference type="VEuPathDB" id="GiardiaDB:DHA2_14545"/>
<feature type="domain" description="Serine/threonine specific protein phosphatases" evidence="9">
    <location>
        <begin position="141"/>
        <end position="146"/>
    </location>
</feature>
<sequence length="355" mass="39845">VSLLCKDLGVGIESVKVLHSYSKKKLTMDVIDKAYESLTQVREPGMAVDLDVSDIRTIVERGCAVLNAQPNVLYIKSNIYIVGDTHGQLHDILNYFNVLGSPLTKNYLFLGDVVDRGYQSVECLLLMLVCKIKRPNNFFIIRGNHETTDLQPNGRGASLKEECDERYSEEPDLVFNLLMRAMDSLPLVAIIGRRILCVHGCLASNFSLEKLKEQKLPFSLNSLTDEMRDIVTNLLWSDPFEYTDKQDSFPVKNVAKIGGSTITAYENPKRGSGEKTPDELSCSILDKYGFDILVRGHECFHDGMSTSVSGRVFTVFGATHYHKNVKDITASAVMQVSKDMKISFVQFFEENTRTC</sequence>
<dbReference type="VEuPathDB" id="GiardiaDB:QR46_4137"/>
<evidence type="ECO:0000256" key="2">
    <source>
        <dbReference type="ARBA" id="ARBA00022723"/>
    </source>
</evidence>
<comment type="caution">
    <text evidence="10">The sequence shown here is derived from an EMBL/GenBank/DDBJ whole genome shotgun (WGS) entry which is preliminary data.</text>
</comment>
<evidence type="ECO:0000256" key="7">
    <source>
        <dbReference type="ARBA" id="ARBA00048336"/>
    </source>
</evidence>
<organism evidence="10 11">
    <name type="scientific">Giardia intestinalis</name>
    <name type="common">Giardia lamblia</name>
    <dbReference type="NCBI Taxonomy" id="5741"/>
    <lineage>
        <taxon>Eukaryota</taxon>
        <taxon>Metamonada</taxon>
        <taxon>Diplomonadida</taxon>
        <taxon>Hexamitidae</taxon>
        <taxon>Giardiinae</taxon>
        <taxon>Giardia</taxon>
    </lineage>
</organism>
<comment type="cofactor">
    <cofactor evidence="1">
        <name>Mn(2+)</name>
        <dbReference type="ChEBI" id="CHEBI:29035"/>
    </cofactor>
</comment>
<keyword evidence="4" id="KW-0904">Protein phosphatase</keyword>
<evidence type="ECO:0000256" key="4">
    <source>
        <dbReference type="ARBA" id="ARBA00022912"/>
    </source>
</evidence>
<dbReference type="GO" id="GO:0046872">
    <property type="term" value="F:metal ion binding"/>
    <property type="evidence" value="ECO:0007669"/>
    <property type="project" value="UniProtKB-KW"/>
</dbReference>
<evidence type="ECO:0000313" key="10">
    <source>
        <dbReference type="EMBL" id="ESU36249.1"/>
    </source>
</evidence>
<dbReference type="InterPro" id="IPR006186">
    <property type="entry name" value="Ser/Thr-sp_prot-phosphatase"/>
</dbReference>
<dbReference type="Pfam" id="PF00149">
    <property type="entry name" value="Metallophos"/>
    <property type="match status" value="1"/>
</dbReference>
<dbReference type="InterPro" id="IPR050341">
    <property type="entry name" value="PP1_catalytic_subunit"/>
</dbReference>
<dbReference type="GO" id="GO:0004722">
    <property type="term" value="F:protein serine/threonine phosphatase activity"/>
    <property type="evidence" value="ECO:0007669"/>
    <property type="project" value="UniProtKB-EC"/>
</dbReference>
<comment type="catalytic activity">
    <reaction evidence="6">
        <text>O-phospho-L-seryl-[protein] + H2O = L-seryl-[protein] + phosphate</text>
        <dbReference type="Rhea" id="RHEA:20629"/>
        <dbReference type="Rhea" id="RHEA-COMP:9863"/>
        <dbReference type="Rhea" id="RHEA-COMP:11604"/>
        <dbReference type="ChEBI" id="CHEBI:15377"/>
        <dbReference type="ChEBI" id="CHEBI:29999"/>
        <dbReference type="ChEBI" id="CHEBI:43474"/>
        <dbReference type="ChEBI" id="CHEBI:83421"/>
        <dbReference type="EC" id="3.1.3.16"/>
    </reaction>
</comment>
<dbReference type="PANTHER" id="PTHR11668:SF300">
    <property type="entry name" value="SERINE_THREONINE-PROTEIN PHOSPHATASE"/>
    <property type="match status" value="1"/>
</dbReference>
<dbReference type="GO" id="GO:0005737">
    <property type="term" value="C:cytoplasm"/>
    <property type="evidence" value="ECO:0007669"/>
    <property type="project" value="TreeGrafter"/>
</dbReference>
<dbReference type="PRINTS" id="PR00114">
    <property type="entry name" value="STPHPHTASE"/>
</dbReference>
<evidence type="ECO:0000256" key="3">
    <source>
        <dbReference type="ARBA" id="ARBA00022801"/>
    </source>
</evidence>
<dbReference type="Proteomes" id="UP000018320">
    <property type="component" value="Unassembled WGS sequence"/>
</dbReference>